<dbReference type="SUPFAM" id="SSF56801">
    <property type="entry name" value="Acetyl-CoA synthetase-like"/>
    <property type="match status" value="1"/>
</dbReference>
<accession>A0A917CQS5</accession>
<dbReference type="NCBIfam" id="TIGR01217">
    <property type="entry name" value="ac_ac_CoA_syn"/>
    <property type="match status" value="1"/>
</dbReference>
<feature type="domain" description="Acetyl-coenzyme A synthetase N-terminal" evidence="7">
    <location>
        <begin position="298"/>
        <end position="350"/>
    </location>
</feature>
<comment type="similarity">
    <text evidence="1">Belongs to the enoyl-CoA hydratase/isomerase family.</text>
</comment>
<gene>
    <name evidence="8" type="ORF">GCM10007304_05250</name>
</gene>
<dbReference type="EMBL" id="BMCU01000001">
    <property type="protein sequence ID" value="GGF94370.1"/>
    <property type="molecule type" value="Genomic_DNA"/>
</dbReference>
<name>A0A917CQS5_9NOCA</name>
<evidence type="ECO:0000256" key="2">
    <source>
        <dbReference type="ARBA" id="ARBA00006432"/>
    </source>
</evidence>
<proteinExistence type="inferred from homology"/>
<dbReference type="PROSITE" id="PS00455">
    <property type="entry name" value="AMP_BINDING"/>
    <property type="match status" value="1"/>
</dbReference>
<dbReference type="Gene3D" id="3.30.300.30">
    <property type="match status" value="1"/>
</dbReference>
<dbReference type="Gene3D" id="3.40.50.12780">
    <property type="entry name" value="N-terminal domain of ligase-like"/>
    <property type="match status" value="1"/>
</dbReference>
<dbReference type="InterPro" id="IPR032387">
    <property type="entry name" value="ACAS_N"/>
</dbReference>
<dbReference type="GO" id="GO:0006629">
    <property type="term" value="P:lipid metabolic process"/>
    <property type="evidence" value="ECO:0007669"/>
    <property type="project" value="InterPro"/>
</dbReference>
<dbReference type="InterPro" id="IPR029045">
    <property type="entry name" value="ClpP/crotonase-like_dom_sf"/>
</dbReference>
<dbReference type="NCBIfam" id="NF002937">
    <property type="entry name" value="PRK03584.1"/>
    <property type="match status" value="1"/>
</dbReference>
<dbReference type="GO" id="GO:0005524">
    <property type="term" value="F:ATP binding"/>
    <property type="evidence" value="ECO:0007669"/>
    <property type="project" value="UniProtKB-KW"/>
</dbReference>
<dbReference type="InterPro" id="IPR001753">
    <property type="entry name" value="Enoyl-CoA_hydra/iso"/>
</dbReference>
<evidence type="ECO:0000313" key="8">
    <source>
        <dbReference type="EMBL" id="GGF94370.1"/>
    </source>
</evidence>
<dbReference type="Pfam" id="PF16177">
    <property type="entry name" value="ACAS_N"/>
    <property type="match status" value="1"/>
</dbReference>
<evidence type="ECO:0000259" key="7">
    <source>
        <dbReference type="Pfam" id="PF16177"/>
    </source>
</evidence>
<keyword evidence="5" id="KW-0067">ATP-binding</keyword>
<dbReference type="PANTHER" id="PTHR42921:SF1">
    <property type="entry name" value="ACETOACETYL-COA SYNTHETASE"/>
    <property type="match status" value="1"/>
</dbReference>
<dbReference type="Proteomes" id="UP000654257">
    <property type="component" value="Unassembled WGS sequence"/>
</dbReference>
<dbReference type="NCBIfam" id="NF006013">
    <property type="entry name" value="PRK08150.1"/>
    <property type="match status" value="1"/>
</dbReference>
<protein>
    <recommendedName>
        <fullName evidence="10">Acetoacetyl-CoA synthetase</fullName>
    </recommendedName>
</protein>
<dbReference type="PANTHER" id="PTHR42921">
    <property type="entry name" value="ACETOACETYL-COA SYNTHETASE"/>
    <property type="match status" value="1"/>
</dbReference>
<dbReference type="InterPro" id="IPR042099">
    <property type="entry name" value="ANL_N_sf"/>
</dbReference>
<comment type="caution">
    <text evidence="8">The sequence shown here is derived from an EMBL/GenBank/DDBJ whole genome shotgun (WGS) entry which is preliminary data.</text>
</comment>
<comment type="similarity">
    <text evidence="2">Belongs to the ATP-dependent AMP-binding enzyme family.</text>
</comment>
<keyword evidence="3" id="KW-0436">Ligase</keyword>
<evidence type="ECO:0000256" key="3">
    <source>
        <dbReference type="ARBA" id="ARBA00022598"/>
    </source>
</evidence>
<dbReference type="InterPro" id="IPR005914">
    <property type="entry name" value="Acac_CoA_synth"/>
</dbReference>
<evidence type="ECO:0000259" key="6">
    <source>
        <dbReference type="Pfam" id="PF00501"/>
    </source>
</evidence>
<dbReference type="InterPro" id="IPR014748">
    <property type="entry name" value="Enoyl-CoA_hydra_C"/>
</dbReference>
<dbReference type="RefSeq" id="WP_229745740.1">
    <property type="nucleotide sequence ID" value="NZ_BMCU01000001.1"/>
</dbReference>
<dbReference type="Gene3D" id="1.10.12.10">
    <property type="entry name" value="Lyase 2-enoyl-coa Hydratase, Chain A, domain 2"/>
    <property type="match status" value="1"/>
</dbReference>
<dbReference type="InterPro" id="IPR045851">
    <property type="entry name" value="AMP-bd_C_sf"/>
</dbReference>
<keyword evidence="4" id="KW-0547">Nucleotide-binding</keyword>
<keyword evidence="9" id="KW-1185">Reference proteome</keyword>
<evidence type="ECO:0000256" key="1">
    <source>
        <dbReference type="ARBA" id="ARBA00005254"/>
    </source>
</evidence>
<dbReference type="InterPro" id="IPR020845">
    <property type="entry name" value="AMP-binding_CS"/>
</dbReference>
<dbReference type="AlphaFoldDB" id="A0A917CQS5"/>
<evidence type="ECO:0000313" key="9">
    <source>
        <dbReference type="Proteomes" id="UP000654257"/>
    </source>
</evidence>
<dbReference type="Pfam" id="PF00378">
    <property type="entry name" value="ECH_1"/>
    <property type="match status" value="1"/>
</dbReference>
<feature type="domain" description="AMP-dependent synthetase/ligase" evidence="6">
    <location>
        <begin position="366"/>
        <end position="731"/>
    </location>
</feature>
<dbReference type="InterPro" id="IPR000873">
    <property type="entry name" value="AMP-dep_synth/lig_dom"/>
</dbReference>
<reference evidence="8" key="1">
    <citation type="journal article" date="2014" name="Int. J. Syst. Evol. Microbiol.">
        <title>Complete genome sequence of Corynebacterium casei LMG S-19264T (=DSM 44701T), isolated from a smear-ripened cheese.</title>
        <authorList>
            <consortium name="US DOE Joint Genome Institute (JGI-PGF)"/>
            <person name="Walter F."/>
            <person name="Albersmeier A."/>
            <person name="Kalinowski J."/>
            <person name="Ruckert C."/>
        </authorList>
    </citation>
    <scope>NUCLEOTIDE SEQUENCE</scope>
    <source>
        <strain evidence="8">CCM 7905</strain>
    </source>
</reference>
<dbReference type="CDD" id="cd06558">
    <property type="entry name" value="crotonase-like"/>
    <property type="match status" value="1"/>
</dbReference>
<dbReference type="GO" id="GO:0030729">
    <property type="term" value="F:acetoacetate-CoA ligase activity"/>
    <property type="evidence" value="ECO:0007669"/>
    <property type="project" value="InterPro"/>
</dbReference>
<evidence type="ECO:0000256" key="5">
    <source>
        <dbReference type="ARBA" id="ARBA00022840"/>
    </source>
</evidence>
<reference evidence="8" key="2">
    <citation type="submission" date="2020-09" db="EMBL/GenBank/DDBJ databases">
        <authorList>
            <person name="Sun Q."/>
            <person name="Sedlacek I."/>
        </authorList>
    </citation>
    <scope>NUCLEOTIDE SEQUENCE</scope>
    <source>
        <strain evidence="8">CCM 7905</strain>
    </source>
</reference>
<evidence type="ECO:0000256" key="4">
    <source>
        <dbReference type="ARBA" id="ARBA00022741"/>
    </source>
</evidence>
<dbReference type="SUPFAM" id="SSF52096">
    <property type="entry name" value="ClpP/crotonase"/>
    <property type="match status" value="1"/>
</dbReference>
<dbReference type="Pfam" id="PF00501">
    <property type="entry name" value="AMP-binding"/>
    <property type="match status" value="1"/>
</dbReference>
<dbReference type="Gene3D" id="3.90.226.10">
    <property type="entry name" value="2-enoyl-CoA Hydratase, Chain A, domain 1"/>
    <property type="match status" value="1"/>
</dbReference>
<evidence type="ECO:0008006" key="10">
    <source>
        <dbReference type="Google" id="ProtNLM"/>
    </source>
</evidence>
<sequence length="909" mass="97778">MTTHISESLLFDLEGDVGVLTLNRPRKRNALNDDTIRALGEFFRSPPDGVRAVVLNASGDHFCAGLDLSELTERDAVGGLHHSRMWHKALGELADGAVPVVAVLRGAVVGGGLELAAAAHIRVAEPSAFFALPEGQRGLFVGGGASVRVPRLIGVARMQDMMLTGRVLSAQEGERLGLATYLVDDGLVTALDLAEKIAANSPVTNYAVLQALPRIAEVGPEEGLMMESLMAAVAQSSSEAKERMGAFLDGSGPKVKTASQSVEVLRPVPHDARKTSRVGAYLDWLETERGRPFDDWNALQRWSSTDIEDFWETIWDYFGVVTHAPYEAVLTERAMPGAQWFPGARINYAEHSLGTDADRDTIVVKARSQTRDDIDMTFAELRDEVRRVRAGLVELGVQRGDRVAGYLPNIPETLVAFLATVSLGAVWAACAPEFGAPSVIDRFGQIDPKVLFVVGGYTYGAKPIDRRDEVAQIRAALPGVSAVVSVPYGSVTVDDDVTSWNELGRNDSGAPGSLPDFEPVPFDHPLVVLFSSGTTGKPKPIVHGHGGILLETLKNHALQFDLGPGDTFSWFSTTAWMMWNTLVGGLVVRSAIVMMDGNPMYPDIRYQWQVAAETGATVMGMSPGVVMACRRDGIEPVTEFDLSAVRQFGAAGSPLPVEGYRWICDRFGPDVLLNVGSGGTDVCTGIVQASPLTPVYAGEMSGPSLGFAATAFDEDGNEVIGQLGELVITEPVPSMPVKFWGDDDGSRYRGAYFEKYPGVWCHGDWIRFRKDGGVVITGRSDATLNRGGVRLGTAEFYRVVEELDGVTDSLVVHIEDDQGGMGKLMLFVVTVGELTDDLRTTISTALRTSLSPRHIPDEIHAVPVVPYNRTGKKLEIPAKRVLLGADPSTVVAPGSLAQPDSLDAFASLQ</sequence>
<organism evidence="8 9">
    <name type="scientific">Rhodococcoides trifolii</name>
    <dbReference type="NCBI Taxonomy" id="908250"/>
    <lineage>
        <taxon>Bacteria</taxon>
        <taxon>Bacillati</taxon>
        <taxon>Actinomycetota</taxon>
        <taxon>Actinomycetes</taxon>
        <taxon>Mycobacteriales</taxon>
        <taxon>Nocardiaceae</taxon>
        <taxon>Rhodococcoides</taxon>
    </lineage>
</organism>